<dbReference type="GO" id="GO:0016706">
    <property type="term" value="F:2-oxoglutarate-dependent dioxygenase activity"/>
    <property type="evidence" value="ECO:0007669"/>
    <property type="project" value="UniProtKB-ARBA"/>
</dbReference>
<reference evidence="3 4" key="1">
    <citation type="submission" date="2014-07" db="EMBL/GenBank/DDBJ databases">
        <title>Tepidicaulis marinum gen. nov., sp. nov., a novel marine bacterium denitrifying nitrate to nitrous oxide strictly under microaerobic conditions.</title>
        <authorList>
            <person name="Takeuchi M."/>
            <person name="Yamagishi T."/>
            <person name="Kamagata Y."/>
            <person name="Oshima K."/>
            <person name="Hattori M."/>
            <person name="Katayama T."/>
            <person name="Hanada S."/>
            <person name="Tamaki H."/>
            <person name="Marumo K."/>
            <person name="Maeda H."/>
            <person name="Nedachi M."/>
            <person name="Iwasaki W."/>
            <person name="Suwa Y."/>
            <person name="Sakata S."/>
        </authorList>
    </citation>
    <scope>NUCLEOTIDE SEQUENCE [LARGE SCALE GENOMIC DNA]</scope>
    <source>
        <strain evidence="3 4">MA2</strain>
    </source>
</reference>
<gene>
    <name evidence="3" type="ORF">M2A_2518</name>
</gene>
<dbReference type="AlphaFoldDB" id="A0A081BDA1"/>
<dbReference type="Pfam" id="PF05721">
    <property type="entry name" value="PhyH"/>
    <property type="match status" value="1"/>
</dbReference>
<sequence>MEEKQKEAHLARLAEDGYTIVENAIEPDFIDALNETLLGLEKELGIEPAYNSFEGHKTLRIYNLLARARLFERVPVHENVLPLIEGVLDKGCLISSLSSIAILPGERAQPIHSDDQVIGLTRPHKSVVCNSMWALSDFTEENGATRLVPGSHKWDHCPVYGEHYASIPAEMPKGSVLVWVGSLWHGGGAHKAEERRTGLAMNYCAGFIRQQENQQLGIPLERVKEFSPRLQELAGFGTYQGLIGHIDKQSPREAVLGQKGGHKSIWDHDKKEPVS</sequence>
<dbReference type="eggNOG" id="COG5285">
    <property type="taxonomic scope" value="Bacteria"/>
</dbReference>
<evidence type="ECO:0000256" key="1">
    <source>
        <dbReference type="ARBA" id="ARBA00001954"/>
    </source>
</evidence>
<keyword evidence="4" id="KW-1185">Reference proteome</keyword>
<dbReference type="RefSeq" id="WP_045448134.1">
    <property type="nucleotide sequence ID" value="NZ_BBIO01000014.1"/>
</dbReference>
<dbReference type="PANTHER" id="PTHR20883">
    <property type="entry name" value="PHYTANOYL-COA DIOXYGENASE DOMAIN CONTAINING 1"/>
    <property type="match status" value="1"/>
</dbReference>
<protein>
    <submittedName>
        <fullName evidence="3">Phytanoyl-CoA dioxygenase</fullName>
    </submittedName>
</protein>
<dbReference type="Proteomes" id="UP000028702">
    <property type="component" value="Unassembled WGS sequence"/>
</dbReference>
<feature type="region of interest" description="Disordered" evidence="2">
    <location>
        <begin position="253"/>
        <end position="275"/>
    </location>
</feature>
<evidence type="ECO:0000256" key="2">
    <source>
        <dbReference type="SAM" id="MobiDB-lite"/>
    </source>
</evidence>
<name>A0A081BDA1_9HYPH</name>
<keyword evidence="3" id="KW-0560">Oxidoreductase</keyword>
<comment type="cofactor">
    <cofactor evidence="1">
        <name>Fe(2+)</name>
        <dbReference type="ChEBI" id="CHEBI:29033"/>
    </cofactor>
</comment>
<comment type="caution">
    <text evidence="3">The sequence shown here is derived from an EMBL/GenBank/DDBJ whole genome shotgun (WGS) entry which is preliminary data.</text>
</comment>
<organism evidence="3 4">
    <name type="scientific">Tepidicaulis marinus</name>
    <dbReference type="NCBI Taxonomy" id="1333998"/>
    <lineage>
        <taxon>Bacteria</taxon>
        <taxon>Pseudomonadati</taxon>
        <taxon>Pseudomonadota</taxon>
        <taxon>Alphaproteobacteria</taxon>
        <taxon>Hyphomicrobiales</taxon>
        <taxon>Parvibaculaceae</taxon>
        <taxon>Tepidicaulis</taxon>
    </lineage>
</organism>
<dbReference type="InterPro" id="IPR008775">
    <property type="entry name" value="Phytyl_CoA_dOase-like"/>
</dbReference>
<dbReference type="GO" id="GO:0005506">
    <property type="term" value="F:iron ion binding"/>
    <property type="evidence" value="ECO:0007669"/>
    <property type="project" value="UniProtKB-ARBA"/>
</dbReference>
<dbReference type="EMBL" id="BBIO01000014">
    <property type="protein sequence ID" value="GAK46019.1"/>
    <property type="molecule type" value="Genomic_DNA"/>
</dbReference>
<dbReference type="Gene3D" id="2.60.120.620">
    <property type="entry name" value="q2cbj1_9rhob like domain"/>
    <property type="match status" value="1"/>
</dbReference>
<accession>A0A081BDA1</accession>
<proteinExistence type="predicted"/>
<dbReference type="SUPFAM" id="SSF51197">
    <property type="entry name" value="Clavaminate synthase-like"/>
    <property type="match status" value="1"/>
</dbReference>
<dbReference type="STRING" id="1333998.M2A_2518"/>
<dbReference type="PANTHER" id="PTHR20883:SF48">
    <property type="entry name" value="ECTOINE DIOXYGENASE"/>
    <property type="match status" value="1"/>
</dbReference>
<evidence type="ECO:0000313" key="4">
    <source>
        <dbReference type="Proteomes" id="UP000028702"/>
    </source>
</evidence>
<evidence type="ECO:0000313" key="3">
    <source>
        <dbReference type="EMBL" id="GAK46019.1"/>
    </source>
</evidence>
<keyword evidence="3" id="KW-0223">Dioxygenase</keyword>
<feature type="compositionally biased region" description="Basic and acidic residues" evidence="2">
    <location>
        <begin position="264"/>
        <end position="275"/>
    </location>
</feature>